<comment type="caution">
    <text evidence="2">The sequence shown here is derived from an EMBL/GenBank/DDBJ whole genome shotgun (WGS) entry which is preliminary data.</text>
</comment>
<protein>
    <submittedName>
        <fullName evidence="2">Uncharacterized protein</fullName>
    </submittedName>
</protein>
<name>A0A231GYH8_9NOCA</name>
<dbReference type="EMBL" id="NGAF01000018">
    <property type="protein sequence ID" value="OXR41649.1"/>
    <property type="molecule type" value="Genomic_DNA"/>
</dbReference>
<sequence length="437" mass="47407">MSNIDERIRMAVEWLRGSQLPHLDGGAGWGWIPDVPPNPQNTAEVVCILHRAGCEIPRAAKVAMLVRATVVQRPIGDEWYFRTPIDVAWRIRALRCLGIAETDPDLAGSVRNLLDQQDSETGGWRMSGFLGPVSITATAAAVEALIGGGAFDGERHQAISRGIAYLVSSMYQEPRTLPMYAAAHIAAVLARPEIVRIGDKRAERACELAVKRLLTGLRRGEWDIETEIFRRDDLVDTWRHLTLHLAVGAVIAADSRTIFDPAVRAAIVALLDMQEMDALAIYRGGFRISDEGPVTSYATTQALEALLQVRPAINERVNPAKVYDEICRVDGAHRTDPQAIATLGGHRMLMNSTAGQAMLVLAASAGATVFALAVSFDTVFGTVGSRALVVWGTFLVAVGTYCGLATRFPRLPKRRVASAVFAAFTALVMPVVTYLLA</sequence>
<dbReference type="SUPFAM" id="SSF48239">
    <property type="entry name" value="Terpenoid cyclases/Protein prenyltransferases"/>
    <property type="match status" value="1"/>
</dbReference>
<keyword evidence="1" id="KW-0472">Membrane</keyword>
<evidence type="ECO:0000313" key="3">
    <source>
        <dbReference type="Proteomes" id="UP000215506"/>
    </source>
</evidence>
<accession>A0A231GYH8</accession>
<reference evidence="2 3" key="1">
    <citation type="submission" date="2017-07" db="EMBL/GenBank/DDBJ databases">
        <title>First draft Genome Sequence of Nocardia cerradoensis isolated from human infection.</title>
        <authorList>
            <person name="Carrasco G."/>
        </authorList>
    </citation>
    <scope>NUCLEOTIDE SEQUENCE [LARGE SCALE GENOMIC DNA]</scope>
    <source>
        <strain evidence="2 3">CNM20130759</strain>
    </source>
</reference>
<keyword evidence="1" id="KW-1133">Transmembrane helix</keyword>
<feature type="transmembrane region" description="Helical" evidence="1">
    <location>
        <begin position="357"/>
        <end position="376"/>
    </location>
</feature>
<keyword evidence="1" id="KW-0812">Transmembrane</keyword>
<feature type="transmembrane region" description="Helical" evidence="1">
    <location>
        <begin position="416"/>
        <end position="436"/>
    </location>
</feature>
<evidence type="ECO:0000256" key="1">
    <source>
        <dbReference type="SAM" id="Phobius"/>
    </source>
</evidence>
<proteinExistence type="predicted"/>
<dbReference type="Gene3D" id="1.50.10.20">
    <property type="match status" value="1"/>
</dbReference>
<evidence type="ECO:0000313" key="2">
    <source>
        <dbReference type="EMBL" id="OXR41649.1"/>
    </source>
</evidence>
<dbReference type="InterPro" id="IPR008930">
    <property type="entry name" value="Terpenoid_cyclase/PrenylTrfase"/>
</dbReference>
<feature type="transmembrane region" description="Helical" evidence="1">
    <location>
        <begin position="388"/>
        <end position="404"/>
    </location>
</feature>
<organism evidence="2 3">
    <name type="scientific">Nocardia cerradoensis</name>
    <dbReference type="NCBI Taxonomy" id="85688"/>
    <lineage>
        <taxon>Bacteria</taxon>
        <taxon>Bacillati</taxon>
        <taxon>Actinomycetota</taxon>
        <taxon>Actinomycetes</taxon>
        <taxon>Mycobacteriales</taxon>
        <taxon>Nocardiaceae</taxon>
        <taxon>Nocardia</taxon>
    </lineage>
</organism>
<keyword evidence="3" id="KW-1185">Reference proteome</keyword>
<dbReference type="Proteomes" id="UP000215506">
    <property type="component" value="Unassembled WGS sequence"/>
</dbReference>
<dbReference type="AlphaFoldDB" id="A0A231GYH8"/>
<gene>
    <name evidence="2" type="ORF">B7C42_06290</name>
</gene>